<organism evidence="1 2">
    <name type="scientific">Massilia terrae</name>
    <dbReference type="NCBI Taxonomy" id="1811224"/>
    <lineage>
        <taxon>Bacteria</taxon>
        <taxon>Pseudomonadati</taxon>
        <taxon>Pseudomonadota</taxon>
        <taxon>Betaproteobacteria</taxon>
        <taxon>Burkholderiales</taxon>
        <taxon>Oxalobacteraceae</taxon>
        <taxon>Telluria group</taxon>
        <taxon>Massilia</taxon>
    </lineage>
</organism>
<name>A0ABT2D041_9BURK</name>
<dbReference type="Proteomes" id="UP001204621">
    <property type="component" value="Unassembled WGS sequence"/>
</dbReference>
<reference evidence="1 2" key="1">
    <citation type="submission" date="2022-08" db="EMBL/GenBank/DDBJ databases">
        <title>Reclassification of Massilia species as members of the genera Telluria, Duganella, Pseudoduganella, Mokoshia gen. nov. and Zemynaea gen. nov. using orthogonal and non-orthogonal genome-based approaches.</title>
        <authorList>
            <person name="Bowman J.P."/>
        </authorList>
    </citation>
    <scope>NUCLEOTIDE SEQUENCE [LARGE SCALE GENOMIC DNA]</scope>
    <source>
        <strain evidence="1 2">JCM 31606</strain>
    </source>
</reference>
<proteinExistence type="predicted"/>
<dbReference type="RefSeq" id="WP_258812783.1">
    <property type="nucleotide sequence ID" value="NZ_JANUGU010000005.1"/>
</dbReference>
<gene>
    <name evidence="1" type="ORF">NX778_16120</name>
</gene>
<protein>
    <submittedName>
        <fullName evidence="1">Uncharacterized protein</fullName>
    </submittedName>
</protein>
<accession>A0ABT2D041</accession>
<evidence type="ECO:0000313" key="2">
    <source>
        <dbReference type="Proteomes" id="UP001204621"/>
    </source>
</evidence>
<keyword evidence="2" id="KW-1185">Reference proteome</keyword>
<sequence>MHMQIQFGSWWQRLRRGGVLLSPIEQSALAIFRETMPSNFHIAIDAQLKALNLAQRDLDWKGLRLYRKLNAVIRICPSGRLQPTRGAAVDPIRTFTYFRLYFESKLQATAYVAEKTRVSSQW</sequence>
<dbReference type="EMBL" id="JANUGU010000005">
    <property type="protein sequence ID" value="MCS0659596.1"/>
    <property type="molecule type" value="Genomic_DNA"/>
</dbReference>
<evidence type="ECO:0000313" key="1">
    <source>
        <dbReference type="EMBL" id="MCS0659596.1"/>
    </source>
</evidence>
<comment type="caution">
    <text evidence="1">The sequence shown here is derived from an EMBL/GenBank/DDBJ whole genome shotgun (WGS) entry which is preliminary data.</text>
</comment>